<evidence type="ECO:0000256" key="3">
    <source>
        <dbReference type="ARBA" id="ARBA00022448"/>
    </source>
</evidence>
<evidence type="ECO:0000259" key="9">
    <source>
        <dbReference type="Pfam" id="PF00909"/>
    </source>
</evidence>
<evidence type="ECO:0000256" key="7">
    <source>
        <dbReference type="ARBA" id="ARBA00023177"/>
    </source>
</evidence>
<evidence type="ECO:0000313" key="10">
    <source>
        <dbReference type="EMBL" id="CAE8664608.1"/>
    </source>
</evidence>
<dbReference type="GO" id="GO:0008519">
    <property type="term" value="F:ammonium channel activity"/>
    <property type="evidence" value="ECO:0007669"/>
    <property type="project" value="InterPro"/>
</dbReference>
<protein>
    <recommendedName>
        <fullName evidence="9">Ammonium transporter AmtB-like domain-containing protein</fullName>
    </recommendedName>
</protein>
<evidence type="ECO:0000256" key="5">
    <source>
        <dbReference type="ARBA" id="ARBA00022989"/>
    </source>
</evidence>
<feature type="transmembrane region" description="Helical" evidence="8">
    <location>
        <begin position="21"/>
        <end position="41"/>
    </location>
</feature>
<dbReference type="AlphaFoldDB" id="A0A813J4T3"/>
<evidence type="ECO:0000256" key="1">
    <source>
        <dbReference type="ARBA" id="ARBA00004141"/>
    </source>
</evidence>
<evidence type="ECO:0000256" key="4">
    <source>
        <dbReference type="ARBA" id="ARBA00022692"/>
    </source>
</evidence>
<feature type="non-terminal residue" evidence="10">
    <location>
        <position position="1"/>
    </location>
</feature>
<organism evidence="10 11">
    <name type="scientific">Polarella glacialis</name>
    <name type="common">Dinoflagellate</name>
    <dbReference type="NCBI Taxonomy" id="89957"/>
    <lineage>
        <taxon>Eukaryota</taxon>
        <taxon>Sar</taxon>
        <taxon>Alveolata</taxon>
        <taxon>Dinophyceae</taxon>
        <taxon>Suessiales</taxon>
        <taxon>Suessiaceae</taxon>
        <taxon>Polarella</taxon>
    </lineage>
</organism>
<dbReference type="EMBL" id="CAJNNW010019496">
    <property type="protein sequence ID" value="CAE8664608.1"/>
    <property type="molecule type" value="Genomic_DNA"/>
</dbReference>
<keyword evidence="6 8" id="KW-0472">Membrane</keyword>
<feature type="transmembrane region" description="Helical" evidence="8">
    <location>
        <begin position="166"/>
        <end position="184"/>
    </location>
</feature>
<dbReference type="Pfam" id="PF00909">
    <property type="entry name" value="Ammonium_transp"/>
    <property type="match status" value="1"/>
</dbReference>
<comment type="similarity">
    <text evidence="2">Belongs to the ammonia transporter channel (TC 1.A.11.2) family.</text>
</comment>
<feature type="domain" description="Ammonium transporter AmtB-like" evidence="9">
    <location>
        <begin position="126"/>
        <end position="307"/>
    </location>
</feature>
<dbReference type="SUPFAM" id="SSF111352">
    <property type="entry name" value="Ammonium transporter"/>
    <property type="match status" value="1"/>
</dbReference>
<comment type="subcellular location">
    <subcellularLocation>
        <location evidence="1">Membrane</location>
        <topology evidence="1">Multi-pass membrane protein</topology>
    </subcellularLocation>
</comment>
<evidence type="ECO:0000256" key="2">
    <source>
        <dbReference type="ARBA" id="ARBA00005887"/>
    </source>
</evidence>
<dbReference type="InterPro" id="IPR024041">
    <property type="entry name" value="NH4_transpt_AmtB-like_dom"/>
</dbReference>
<evidence type="ECO:0000313" key="11">
    <source>
        <dbReference type="Proteomes" id="UP000626109"/>
    </source>
</evidence>
<feature type="transmembrane region" description="Helical" evidence="8">
    <location>
        <begin position="226"/>
        <end position="244"/>
    </location>
</feature>
<proteinExistence type="inferred from homology"/>
<dbReference type="InterPro" id="IPR029020">
    <property type="entry name" value="Ammonium/urea_transptr"/>
</dbReference>
<dbReference type="Gene3D" id="1.10.3430.10">
    <property type="entry name" value="Ammonium transporter AmtB like domains"/>
    <property type="match status" value="1"/>
</dbReference>
<comment type="caution">
    <text evidence="10">The sequence shown here is derived from an EMBL/GenBank/DDBJ whole genome shotgun (WGS) entry which is preliminary data.</text>
</comment>
<reference evidence="10" key="1">
    <citation type="submission" date="2021-02" db="EMBL/GenBank/DDBJ databases">
        <authorList>
            <person name="Dougan E. K."/>
            <person name="Rhodes N."/>
            <person name="Thang M."/>
            <person name="Chan C."/>
        </authorList>
    </citation>
    <scope>NUCLEOTIDE SEQUENCE</scope>
</reference>
<dbReference type="GO" id="GO:0016020">
    <property type="term" value="C:membrane"/>
    <property type="evidence" value="ECO:0007669"/>
    <property type="project" value="UniProtKB-SubCell"/>
</dbReference>
<dbReference type="Proteomes" id="UP000626109">
    <property type="component" value="Unassembled WGS sequence"/>
</dbReference>
<name>A0A813J4T3_POLGL</name>
<keyword evidence="4 8" id="KW-0812">Transmembrane</keyword>
<dbReference type="PANTHER" id="PTHR11730:SF6">
    <property type="entry name" value="AMMONIUM TRANSPORTER"/>
    <property type="match status" value="1"/>
</dbReference>
<sequence>SCRGSKGARGSKMPRVAFVAAGYRAAMVPSLLMLALVAGVFPVSSELDAVSREFQVSVLKAELLELRAMVRTQKAKLKDQGTQMQEMLGKPLEEADSKRRLQTGSFVSVVTWEETVMNYHLAMDSLWLMLCGALVMIMHSGFAMLEAGCCRVKNTSNVLMKNMMNVCMGTLGWYFFGWGIAYGGPHNSDGLMPAGQFIGSQEFLSDGFLEESRDGLKPSMKMLSWFFQWAFCTAGATIVSGGVAERVKSPSYALFAFVMAGFIYPAIASWCWGGGFLARDIVLGSFHTSTGISDFAGSGVVHVTGGI</sequence>
<feature type="non-terminal residue" evidence="10">
    <location>
        <position position="307"/>
    </location>
</feature>
<feature type="transmembrane region" description="Helical" evidence="8">
    <location>
        <begin position="251"/>
        <end position="270"/>
    </location>
</feature>
<keyword evidence="3" id="KW-0813">Transport</keyword>
<dbReference type="GO" id="GO:0097272">
    <property type="term" value="P:ammonium homeostasis"/>
    <property type="evidence" value="ECO:0007669"/>
    <property type="project" value="TreeGrafter"/>
</dbReference>
<keyword evidence="7" id="KW-0924">Ammonia transport</keyword>
<feature type="transmembrane region" description="Helical" evidence="8">
    <location>
        <begin position="126"/>
        <end position="145"/>
    </location>
</feature>
<keyword evidence="5 8" id="KW-1133">Transmembrane helix</keyword>
<accession>A0A813J4T3</accession>
<dbReference type="PANTHER" id="PTHR11730">
    <property type="entry name" value="AMMONIUM TRANSPORTER"/>
    <property type="match status" value="1"/>
</dbReference>
<evidence type="ECO:0000256" key="8">
    <source>
        <dbReference type="SAM" id="Phobius"/>
    </source>
</evidence>
<evidence type="ECO:0000256" key="6">
    <source>
        <dbReference type="ARBA" id="ARBA00023136"/>
    </source>
</evidence>
<gene>
    <name evidence="10" type="ORF">PGLA2088_LOCUS15656</name>
</gene>